<dbReference type="EMBL" id="LAZR01036496">
    <property type="protein sequence ID" value="KKL24690.1"/>
    <property type="molecule type" value="Genomic_DNA"/>
</dbReference>
<gene>
    <name evidence="1" type="ORF">LCGC14_2412770</name>
</gene>
<sequence>MTAEERLKELRNTGNTAFTRSQAQKEAEWIDLIANLVIERLKGEK</sequence>
<proteinExistence type="predicted"/>
<accession>A0A0F9BS39</accession>
<dbReference type="AlphaFoldDB" id="A0A0F9BS39"/>
<reference evidence="1" key="1">
    <citation type="journal article" date="2015" name="Nature">
        <title>Complex archaea that bridge the gap between prokaryotes and eukaryotes.</title>
        <authorList>
            <person name="Spang A."/>
            <person name="Saw J.H."/>
            <person name="Jorgensen S.L."/>
            <person name="Zaremba-Niedzwiedzka K."/>
            <person name="Martijn J."/>
            <person name="Lind A.E."/>
            <person name="van Eijk R."/>
            <person name="Schleper C."/>
            <person name="Guy L."/>
            <person name="Ettema T.J."/>
        </authorList>
    </citation>
    <scope>NUCLEOTIDE SEQUENCE</scope>
</reference>
<protein>
    <submittedName>
        <fullName evidence="1">Uncharacterized protein</fullName>
    </submittedName>
</protein>
<name>A0A0F9BS39_9ZZZZ</name>
<comment type="caution">
    <text evidence="1">The sequence shown here is derived from an EMBL/GenBank/DDBJ whole genome shotgun (WGS) entry which is preliminary data.</text>
</comment>
<organism evidence="1">
    <name type="scientific">marine sediment metagenome</name>
    <dbReference type="NCBI Taxonomy" id="412755"/>
    <lineage>
        <taxon>unclassified sequences</taxon>
        <taxon>metagenomes</taxon>
        <taxon>ecological metagenomes</taxon>
    </lineage>
</organism>
<evidence type="ECO:0000313" key="1">
    <source>
        <dbReference type="EMBL" id="KKL24690.1"/>
    </source>
</evidence>